<feature type="compositionally biased region" description="Gly residues" evidence="2">
    <location>
        <begin position="71"/>
        <end position="85"/>
    </location>
</feature>
<gene>
    <name evidence="4" type="ORF">NESM_000695900</name>
</gene>
<organism evidence="4 5">
    <name type="scientific">Novymonas esmeraldas</name>
    <dbReference type="NCBI Taxonomy" id="1808958"/>
    <lineage>
        <taxon>Eukaryota</taxon>
        <taxon>Discoba</taxon>
        <taxon>Euglenozoa</taxon>
        <taxon>Kinetoplastea</taxon>
        <taxon>Metakinetoplastina</taxon>
        <taxon>Trypanosomatida</taxon>
        <taxon>Trypanosomatidae</taxon>
        <taxon>Novymonas</taxon>
    </lineage>
</organism>
<evidence type="ECO:0000256" key="2">
    <source>
        <dbReference type="SAM" id="MobiDB-lite"/>
    </source>
</evidence>
<dbReference type="PROSITE" id="PS50222">
    <property type="entry name" value="EF_HAND_2"/>
    <property type="match status" value="1"/>
</dbReference>
<evidence type="ECO:0000259" key="3">
    <source>
        <dbReference type="PROSITE" id="PS50222"/>
    </source>
</evidence>
<dbReference type="SUPFAM" id="SSF47473">
    <property type="entry name" value="EF-hand"/>
    <property type="match status" value="1"/>
</dbReference>
<feature type="compositionally biased region" description="Low complexity" evidence="2">
    <location>
        <begin position="33"/>
        <end position="42"/>
    </location>
</feature>
<dbReference type="AlphaFoldDB" id="A0AAW0EWK5"/>
<evidence type="ECO:0000313" key="4">
    <source>
        <dbReference type="EMBL" id="KAK7197465.1"/>
    </source>
</evidence>
<dbReference type="PROSITE" id="PS00018">
    <property type="entry name" value="EF_HAND_1"/>
    <property type="match status" value="1"/>
</dbReference>
<dbReference type="Pfam" id="PF13499">
    <property type="entry name" value="EF-hand_7"/>
    <property type="match status" value="1"/>
</dbReference>
<feature type="domain" description="EF-hand" evidence="3">
    <location>
        <begin position="208"/>
        <end position="243"/>
    </location>
</feature>
<dbReference type="InterPro" id="IPR002048">
    <property type="entry name" value="EF_hand_dom"/>
</dbReference>
<name>A0AAW0EWK5_9TRYP</name>
<evidence type="ECO:0000256" key="1">
    <source>
        <dbReference type="ARBA" id="ARBA00022837"/>
    </source>
</evidence>
<keyword evidence="5" id="KW-1185">Reference proteome</keyword>
<dbReference type="InterPro" id="IPR011992">
    <property type="entry name" value="EF-hand-dom_pair"/>
</dbReference>
<dbReference type="InterPro" id="IPR018247">
    <property type="entry name" value="EF_Hand_1_Ca_BS"/>
</dbReference>
<reference evidence="4 5" key="1">
    <citation type="journal article" date="2021" name="MBio">
        <title>A New Model Trypanosomatid, Novymonas esmeraldas: Genomic Perception of Its 'Candidatus Pandoraea novymonadis' Endosymbiont.</title>
        <authorList>
            <person name="Zakharova A."/>
            <person name="Saura A."/>
            <person name="Butenko A."/>
            <person name="Podesvova L."/>
            <person name="Warmusova S."/>
            <person name="Kostygov A.Y."/>
            <person name="Nenarokova A."/>
            <person name="Lukes J."/>
            <person name="Opperdoes F.R."/>
            <person name="Yurchenko V."/>
        </authorList>
    </citation>
    <scope>NUCLEOTIDE SEQUENCE [LARGE SCALE GENOMIC DNA]</scope>
    <source>
        <strain evidence="4 5">E262AT.01</strain>
    </source>
</reference>
<dbReference type="EMBL" id="JAECZO010000107">
    <property type="protein sequence ID" value="KAK7197465.1"/>
    <property type="molecule type" value="Genomic_DNA"/>
</dbReference>
<feature type="region of interest" description="Disordered" evidence="2">
    <location>
        <begin position="26"/>
        <end position="85"/>
    </location>
</feature>
<dbReference type="GO" id="GO:0005509">
    <property type="term" value="F:calcium ion binding"/>
    <property type="evidence" value="ECO:0007669"/>
    <property type="project" value="InterPro"/>
</dbReference>
<comment type="caution">
    <text evidence="4">The sequence shown here is derived from an EMBL/GenBank/DDBJ whole genome shotgun (WGS) entry which is preliminary data.</text>
</comment>
<sequence>MSNLKHRLSAFYPQLTSKEYKFLVEDPSGSGGASATKTSSAAVHGSSAADGGHGQSPSPVVSPSPPANLSFGGGPSPIDGGFGGGDAGLAGAGGLRAAGTRAGLDVDQLWELINSFQQLQRTLGATQGSAGDAPPTQQSRAASTAAFTASLDSYLVGSHGHANARGGDGGVGFDAVGEAFRIYDPRHSRYVEEDVLSRIMARVGFGELSEEELAVLVSTADFDGDGRISLDDFRRLVNMKGRFKK</sequence>
<dbReference type="Proteomes" id="UP001430356">
    <property type="component" value="Unassembled WGS sequence"/>
</dbReference>
<accession>A0AAW0EWK5</accession>
<dbReference type="Gene3D" id="1.10.238.10">
    <property type="entry name" value="EF-hand"/>
    <property type="match status" value="1"/>
</dbReference>
<evidence type="ECO:0000313" key="5">
    <source>
        <dbReference type="Proteomes" id="UP001430356"/>
    </source>
</evidence>
<proteinExistence type="predicted"/>
<keyword evidence="1" id="KW-0106">Calcium</keyword>
<protein>
    <submittedName>
        <fullName evidence="4">EF-hand domain pair</fullName>
    </submittedName>
</protein>
<dbReference type="CDD" id="cd00051">
    <property type="entry name" value="EFh"/>
    <property type="match status" value="1"/>
</dbReference>